<dbReference type="PANTHER" id="PTHR30081">
    <property type="entry name" value="PROTEIN-EXPORT MEMBRANE PROTEIN SEC"/>
    <property type="match status" value="1"/>
</dbReference>
<feature type="domain" description="SecDF P1 head subdomain" evidence="12">
    <location>
        <begin position="145"/>
        <end position="245"/>
    </location>
</feature>
<evidence type="ECO:0000256" key="5">
    <source>
        <dbReference type="ARBA" id="ARBA00022927"/>
    </source>
</evidence>
<evidence type="ECO:0000256" key="4">
    <source>
        <dbReference type="ARBA" id="ARBA00022692"/>
    </source>
</evidence>
<dbReference type="Gene3D" id="1.20.1640.10">
    <property type="entry name" value="Multidrug efflux transporter AcrB transmembrane domain"/>
    <property type="match status" value="1"/>
</dbReference>
<accession>A0AAU9E3Z6</accession>
<evidence type="ECO:0000313" key="13">
    <source>
        <dbReference type="EMBL" id="BEP29123.1"/>
    </source>
</evidence>
<comment type="caution">
    <text evidence="9">Lacks conserved residue(s) required for the propagation of feature annotation.</text>
</comment>
<evidence type="ECO:0000259" key="12">
    <source>
        <dbReference type="Pfam" id="PF22599"/>
    </source>
</evidence>
<dbReference type="NCBIfam" id="TIGR01129">
    <property type="entry name" value="secD"/>
    <property type="match status" value="1"/>
</dbReference>
<protein>
    <recommendedName>
        <fullName evidence="9">Protein translocase subunit SecD</fullName>
    </recommendedName>
</protein>
<dbReference type="GO" id="GO:0005886">
    <property type="term" value="C:plasma membrane"/>
    <property type="evidence" value="ECO:0007669"/>
    <property type="project" value="UniProtKB-SubCell"/>
</dbReference>
<dbReference type="InterPro" id="IPR005791">
    <property type="entry name" value="SecD"/>
</dbReference>
<evidence type="ECO:0000256" key="7">
    <source>
        <dbReference type="ARBA" id="ARBA00023010"/>
    </source>
</evidence>
<feature type="transmembrane region" description="Helical" evidence="9">
    <location>
        <begin position="390"/>
        <end position="414"/>
    </location>
</feature>
<dbReference type="RefSeq" id="WP_338534791.1">
    <property type="nucleotide sequence ID" value="NZ_AP028654.1"/>
</dbReference>
<dbReference type="Pfam" id="PF22599">
    <property type="entry name" value="SecDF_P1_head"/>
    <property type="match status" value="1"/>
</dbReference>
<evidence type="ECO:0000259" key="11">
    <source>
        <dbReference type="Pfam" id="PF21760"/>
    </source>
</evidence>
<feature type="domain" description="Protein translocase subunit SecDF P1" evidence="11">
    <location>
        <begin position="70"/>
        <end position="129"/>
    </location>
</feature>
<name>A0AAU9E3Z6_9FIRM</name>
<keyword evidence="7 9" id="KW-0811">Translocation</keyword>
<dbReference type="InterPro" id="IPR054384">
    <property type="entry name" value="SecDF_P1_head"/>
</dbReference>
<dbReference type="HAMAP" id="MF_01463_B">
    <property type="entry name" value="SecD_B"/>
    <property type="match status" value="1"/>
</dbReference>
<evidence type="ECO:0000259" key="10">
    <source>
        <dbReference type="Pfam" id="PF02355"/>
    </source>
</evidence>
<dbReference type="Pfam" id="PF21760">
    <property type="entry name" value="SecD_1st"/>
    <property type="match status" value="1"/>
</dbReference>
<feature type="domain" description="Protein export membrane protein SecD/SecF C-terminal" evidence="10">
    <location>
        <begin position="247"/>
        <end position="415"/>
    </location>
</feature>
<keyword evidence="8 9" id="KW-0472">Membrane</keyword>
<keyword evidence="2 9" id="KW-0813">Transport</keyword>
<proteinExistence type="inferred from homology"/>
<dbReference type="SUPFAM" id="SSF82866">
    <property type="entry name" value="Multidrug efflux transporter AcrB transmembrane domain"/>
    <property type="match status" value="1"/>
</dbReference>
<keyword evidence="14" id="KW-1185">Reference proteome</keyword>
<evidence type="ECO:0000256" key="3">
    <source>
        <dbReference type="ARBA" id="ARBA00022475"/>
    </source>
</evidence>
<dbReference type="GO" id="GO:0006605">
    <property type="term" value="P:protein targeting"/>
    <property type="evidence" value="ECO:0007669"/>
    <property type="project" value="UniProtKB-UniRule"/>
</dbReference>
<dbReference type="Gene3D" id="3.30.1360.200">
    <property type="match status" value="1"/>
</dbReference>
<dbReference type="InterPro" id="IPR048631">
    <property type="entry name" value="SecD_1st"/>
</dbReference>
<comment type="similarity">
    <text evidence="9">Belongs to the SecD/SecF family. SecD subfamily.</text>
</comment>
<dbReference type="Gene3D" id="3.30.70.3400">
    <property type="match status" value="1"/>
</dbReference>
<feature type="transmembrane region" description="Helical" evidence="9">
    <location>
        <begin position="295"/>
        <end position="313"/>
    </location>
</feature>
<dbReference type="FunFam" id="1.20.1640.10:FF:000004">
    <property type="entry name" value="Protein translocase subunit SecD"/>
    <property type="match status" value="1"/>
</dbReference>
<sequence length="435" mass="45965">MKKNGVAVFLVIVLLICGVSYLALNGVGSGTFGVKSIADSMKLGLDIEGGVVVVYEAKTDATGSDLLQLMNQTKNVIVRRVNSMGLTEPNITIQGDKRIRIELPGVKNANDAISMIGKTAQLEFVLVDQKSVARSGMTKDAFVGTQILTGQEVKDSKLSFDKYNKPGVGLEFNTEGTKLFRTATESAVAYPGGKGQIAIILDDNVISAPYTSIVIGDGKAVITGNFTVEEATNLASLIRGGALPVNLDEVQTSVIGPTLGLDALKTSVNAAKIGLLLVVLFMLVFYRVPGFIASIALVLYAGVLLFIMVGFNATLTLPGVAGIVLSLGMAVDANVIIFERIKEELRNGKTLRASIDSGFSRALRTIIDSNVTTFIAAIVLFTFGEGPIKGFAVTLMIGIVTSMFTAVVVTKTLLKSSLSFKGFNSNKMYGVRGGN</sequence>
<evidence type="ECO:0000256" key="9">
    <source>
        <dbReference type="HAMAP-Rule" id="MF_01463"/>
    </source>
</evidence>
<dbReference type="InterPro" id="IPR001036">
    <property type="entry name" value="Acrflvin-R"/>
</dbReference>
<dbReference type="GO" id="GO:0015450">
    <property type="term" value="F:protein-transporting ATPase activity"/>
    <property type="evidence" value="ECO:0007669"/>
    <property type="project" value="InterPro"/>
</dbReference>
<keyword evidence="4 9" id="KW-0812">Transmembrane</keyword>
<dbReference type="InterPro" id="IPR022813">
    <property type="entry name" value="SecD/SecF_arch_bac"/>
</dbReference>
<keyword evidence="6 9" id="KW-1133">Transmembrane helix</keyword>
<dbReference type="AlphaFoldDB" id="A0AAU9E3Z6"/>
<dbReference type="Proteomes" id="UP001321786">
    <property type="component" value="Chromosome"/>
</dbReference>
<organism evidence="13 14">
    <name type="scientific">Helicovermis profundi</name>
    <dbReference type="NCBI Taxonomy" id="3065157"/>
    <lineage>
        <taxon>Bacteria</taxon>
        <taxon>Bacillati</taxon>
        <taxon>Bacillota</taxon>
        <taxon>Clostridia</taxon>
        <taxon>Helicovermis</taxon>
    </lineage>
</organism>
<feature type="transmembrane region" description="Helical" evidence="9">
    <location>
        <begin position="319"/>
        <end position="341"/>
    </location>
</feature>
<keyword evidence="5 9" id="KW-0653">Protein transport</keyword>
<dbReference type="GO" id="GO:0065002">
    <property type="term" value="P:intracellular protein transmembrane transport"/>
    <property type="evidence" value="ECO:0007669"/>
    <property type="project" value="UniProtKB-UniRule"/>
</dbReference>
<keyword evidence="3 9" id="KW-1003">Cell membrane</keyword>
<gene>
    <name evidence="9 13" type="primary">secD</name>
    <name evidence="13" type="ORF">HLPR_14540</name>
</gene>
<comment type="subunit">
    <text evidence="9">Forms a complex with SecF. Part of the essential Sec protein translocation apparatus which comprises SecA, SecYEG and auxiliary proteins SecDF. Other proteins may also be involved.</text>
</comment>
<evidence type="ECO:0000256" key="2">
    <source>
        <dbReference type="ARBA" id="ARBA00022448"/>
    </source>
</evidence>
<dbReference type="Pfam" id="PF02355">
    <property type="entry name" value="SecD_SecF_C"/>
    <property type="match status" value="1"/>
</dbReference>
<reference evidence="13 14" key="1">
    <citation type="submission" date="2023-08" db="EMBL/GenBank/DDBJ databases">
        <title>Helicovermis profunda gen. nov., sp. nov., a novel mesophilic, fermentative bacterium within the Bacillota from a deep-sea hydrothermal vent chimney.</title>
        <authorList>
            <person name="Miyazaki U."/>
            <person name="Mizutani D."/>
            <person name="Hashimoto Y."/>
            <person name="Tame A."/>
            <person name="Sawayama S."/>
            <person name="Miyazaki J."/>
            <person name="Takai K."/>
            <person name="Nakagawa S."/>
        </authorList>
    </citation>
    <scope>NUCLEOTIDE SEQUENCE [LARGE SCALE GENOMIC DNA]</scope>
    <source>
        <strain evidence="13 14">S502</strain>
    </source>
</reference>
<dbReference type="GO" id="GO:0043952">
    <property type="term" value="P:protein transport by the Sec complex"/>
    <property type="evidence" value="ECO:0007669"/>
    <property type="project" value="UniProtKB-UniRule"/>
</dbReference>
<dbReference type="EMBL" id="AP028654">
    <property type="protein sequence ID" value="BEP29123.1"/>
    <property type="molecule type" value="Genomic_DNA"/>
</dbReference>
<evidence type="ECO:0000256" key="1">
    <source>
        <dbReference type="ARBA" id="ARBA00004651"/>
    </source>
</evidence>
<dbReference type="NCBIfam" id="TIGR00916">
    <property type="entry name" value="2A0604s01"/>
    <property type="match status" value="1"/>
</dbReference>
<dbReference type="InterPro" id="IPR048634">
    <property type="entry name" value="SecD_SecF_C"/>
</dbReference>
<evidence type="ECO:0000256" key="6">
    <source>
        <dbReference type="ARBA" id="ARBA00022989"/>
    </source>
</evidence>
<evidence type="ECO:0000313" key="14">
    <source>
        <dbReference type="Proteomes" id="UP001321786"/>
    </source>
</evidence>
<dbReference type="PANTHER" id="PTHR30081:SF1">
    <property type="entry name" value="PROTEIN TRANSLOCASE SUBUNIT SECD"/>
    <property type="match status" value="1"/>
</dbReference>
<feature type="transmembrane region" description="Helical" evidence="9">
    <location>
        <begin position="270"/>
        <end position="288"/>
    </location>
</feature>
<dbReference type="InterPro" id="IPR055344">
    <property type="entry name" value="SecD_SecF_C_bact"/>
</dbReference>
<evidence type="ECO:0000256" key="8">
    <source>
        <dbReference type="ARBA" id="ARBA00023136"/>
    </source>
</evidence>
<feature type="transmembrane region" description="Helical" evidence="9">
    <location>
        <begin position="362"/>
        <end position="384"/>
    </location>
</feature>
<comment type="function">
    <text evidence="9">Part of the Sec protein translocase complex. Interacts with the SecYEG preprotein conducting channel. SecDF uses the proton motive force (PMF) to complete protein translocation after the ATP-dependent function of SecA.</text>
</comment>
<dbReference type="KEGG" id="hprf:HLPR_14540"/>
<dbReference type="PRINTS" id="PR00702">
    <property type="entry name" value="ACRIFLAVINRP"/>
</dbReference>
<comment type="subcellular location">
    <subcellularLocation>
        <location evidence="1 9">Cell membrane</location>
        <topology evidence="1 9">Multi-pass membrane protein</topology>
    </subcellularLocation>
</comment>